<accession>E6MEG3</accession>
<dbReference type="EMBL" id="AEQN01000007">
    <property type="protein sequence ID" value="EFV02488.1"/>
    <property type="molecule type" value="Genomic_DNA"/>
</dbReference>
<dbReference type="Proteomes" id="UP000004754">
    <property type="component" value="Unassembled WGS sequence"/>
</dbReference>
<gene>
    <name evidence="1" type="ORF">HMP0721_0396</name>
</gene>
<dbReference type="STRING" id="887929.HMP0721_0396"/>
<evidence type="ECO:0000313" key="2">
    <source>
        <dbReference type="Proteomes" id="UP000004754"/>
    </source>
</evidence>
<dbReference type="HOGENOM" id="CLU_3139617_0_0_9"/>
<dbReference type="AlphaFoldDB" id="E6MEG3"/>
<name>E6MEG3_9FIRM</name>
<keyword evidence="2" id="KW-1185">Reference proteome</keyword>
<reference evidence="1 2" key="1">
    <citation type="submission" date="2010-12" db="EMBL/GenBank/DDBJ databases">
        <authorList>
            <person name="Muzny D."/>
            <person name="Qin X."/>
            <person name="Deng J."/>
            <person name="Jiang H."/>
            <person name="Liu Y."/>
            <person name="Qu J."/>
            <person name="Song X.-Z."/>
            <person name="Zhang L."/>
            <person name="Thornton R."/>
            <person name="Coyle M."/>
            <person name="Francisco L."/>
            <person name="Jackson L."/>
            <person name="Javaid M."/>
            <person name="Korchina V."/>
            <person name="Kovar C."/>
            <person name="Mata R."/>
            <person name="Mathew T."/>
            <person name="Ngo R."/>
            <person name="Nguyen L."/>
            <person name="Nguyen N."/>
            <person name="Okwuonu G."/>
            <person name="Ongeri F."/>
            <person name="Pham C."/>
            <person name="Simmons D."/>
            <person name="Wilczek-Boney K."/>
            <person name="Hale W."/>
            <person name="Jakkamsetti A."/>
            <person name="Pham P."/>
            <person name="Ruth R."/>
            <person name="San Lucas F."/>
            <person name="Warren J."/>
            <person name="Zhang J."/>
            <person name="Zhao Z."/>
            <person name="Zhou C."/>
            <person name="Zhu D."/>
            <person name="Lee S."/>
            <person name="Bess C."/>
            <person name="Blankenburg K."/>
            <person name="Forbes L."/>
            <person name="Fu Q."/>
            <person name="Gubbala S."/>
            <person name="Hirani K."/>
            <person name="Jayaseelan J.C."/>
            <person name="Lara F."/>
            <person name="Munidasa M."/>
            <person name="Palculict T."/>
            <person name="Patil S."/>
            <person name="Pu L.-L."/>
            <person name="Saada N."/>
            <person name="Tang L."/>
            <person name="Weissenberger G."/>
            <person name="Zhu Y."/>
            <person name="Hemphill L."/>
            <person name="Shang Y."/>
            <person name="Youmans B."/>
            <person name="Ayvaz T."/>
            <person name="Ross M."/>
            <person name="Santibanez J."/>
            <person name="Aqrawi P."/>
            <person name="Gross S."/>
            <person name="Joshi V."/>
            <person name="Fowler G."/>
            <person name="Nazareth L."/>
            <person name="Reid J."/>
            <person name="Worley K."/>
            <person name="Petrosino J."/>
            <person name="Highlander S."/>
            <person name="Gibbs R."/>
        </authorList>
    </citation>
    <scope>NUCLEOTIDE SEQUENCE [LARGE SCALE GENOMIC DNA]</scope>
    <source>
        <strain evidence="1 2">ATCC 23263</strain>
    </source>
</reference>
<protein>
    <submittedName>
        <fullName evidence="1">Uncharacterized protein</fullName>
    </submittedName>
</protein>
<organism evidence="1 2">
    <name type="scientific">Pseudoramibacter alactolyticus ATCC 23263</name>
    <dbReference type="NCBI Taxonomy" id="887929"/>
    <lineage>
        <taxon>Bacteria</taxon>
        <taxon>Bacillati</taxon>
        <taxon>Bacillota</taxon>
        <taxon>Clostridia</taxon>
        <taxon>Eubacteriales</taxon>
        <taxon>Eubacteriaceae</taxon>
        <taxon>Pseudoramibacter</taxon>
    </lineage>
</organism>
<sequence length="49" mass="5960">MAYFLNRRGDSFVPFRFLLSDSSIPRRAFGFPLHTKLKFKNIFSFYYFL</sequence>
<evidence type="ECO:0000313" key="1">
    <source>
        <dbReference type="EMBL" id="EFV02488.1"/>
    </source>
</evidence>
<comment type="caution">
    <text evidence="1">The sequence shown here is derived from an EMBL/GenBank/DDBJ whole genome shotgun (WGS) entry which is preliminary data.</text>
</comment>
<proteinExistence type="predicted"/>